<evidence type="ECO:0000256" key="8">
    <source>
        <dbReference type="SAM" id="MobiDB-lite"/>
    </source>
</evidence>
<keyword evidence="2" id="KW-0808">Transferase</keyword>
<dbReference type="EMBL" id="JBBNAE010000008">
    <property type="protein sequence ID" value="KAK9103841.1"/>
    <property type="molecule type" value="Genomic_DNA"/>
</dbReference>
<dbReference type="Proteomes" id="UP001417504">
    <property type="component" value="Unassembled WGS sequence"/>
</dbReference>
<evidence type="ECO:0000256" key="7">
    <source>
        <dbReference type="ARBA" id="ARBA00023180"/>
    </source>
</evidence>
<proteinExistence type="predicted"/>
<organism evidence="9 10">
    <name type="scientific">Stephania japonica</name>
    <dbReference type="NCBI Taxonomy" id="461633"/>
    <lineage>
        <taxon>Eukaryota</taxon>
        <taxon>Viridiplantae</taxon>
        <taxon>Streptophyta</taxon>
        <taxon>Embryophyta</taxon>
        <taxon>Tracheophyta</taxon>
        <taxon>Spermatophyta</taxon>
        <taxon>Magnoliopsida</taxon>
        <taxon>Ranunculales</taxon>
        <taxon>Menispermaceae</taxon>
        <taxon>Menispermoideae</taxon>
        <taxon>Cissampelideae</taxon>
        <taxon>Stephania</taxon>
    </lineage>
</organism>
<keyword evidence="2" id="KW-0723">Serine/threonine-protein kinase</keyword>
<keyword evidence="4" id="KW-0732">Signal</keyword>
<name>A0AAP0F354_9MAGN</name>
<evidence type="ECO:0000256" key="3">
    <source>
        <dbReference type="ARBA" id="ARBA00022692"/>
    </source>
</evidence>
<sequence>MLLMEMVGRRRNVNPFVEKSSQIYFPAWIYDRFNQGEEMDIGDAGEDEKKIVRKLILIGLWCTQMTPVDRPSMGRVIEMLEGPLEQLQIPSKPFLYSLESMGTPKNASGENGVGPSTVHDESDLELLLHSTSDSLEIIPLNVSAD</sequence>
<keyword evidence="3" id="KW-0812">Transmembrane</keyword>
<accession>A0AAP0F354</accession>
<evidence type="ECO:0000256" key="1">
    <source>
        <dbReference type="ARBA" id="ARBA00004479"/>
    </source>
</evidence>
<dbReference type="Gene3D" id="1.10.510.10">
    <property type="entry name" value="Transferase(Phosphotransferase) domain 1"/>
    <property type="match status" value="1"/>
</dbReference>
<feature type="region of interest" description="Disordered" evidence="8">
    <location>
        <begin position="100"/>
        <end position="125"/>
    </location>
</feature>
<evidence type="ECO:0000256" key="4">
    <source>
        <dbReference type="ARBA" id="ARBA00022729"/>
    </source>
</evidence>
<keyword evidence="6" id="KW-0472">Membrane</keyword>
<evidence type="ECO:0000256" key="6">
    <source>
        <dbReference type="ARBA" id="ARBA00023136"/>
    </source>
</evidence>
<dbReference type="GO" id="GO:0004674">
    <property type="term" value="F:protein serine/threonine kinase activity"/>
    <property type="evidence" value="ECO:0007669"/>
    <property type="project" value="UniProtKB-KW"/>
</dbReference>
<dbReference type="InterPro" id="IPR045874">
    <property type="entry name" value="LRK10/LRL21-25-like"/>
</dbReference>
<keyword evidence="10" id="KW-1185">Reference proteome</keyword>
<comment type="subcellular location">
    <subcellularLocation>
        <location evidence="1">Membrane</location>
        <topology evidence="1">Single-pass type I membrane protein</topology>
    </subcellularLocation>
</comment>
<dbReference type="AlphaFoldDB" id="A0AAP0F354"/>
<dbReference type="GO" id="GO:0016020">
    <property type="term" value="C:membrane"/>
    <property type="evidence" value="ECO:0007669"/>
    <property type="project" value="UniProtKB-SubCell"/>
</dbReference>
<gene>
    <name evidence="9" type="ORF">Sjap_021095</name>
</gene>
<evidence type="ECO:0000256" key="2">
    <source>
        <dbReference type="ARBA" id="ARBA00022527"/>
    </source>
</evidence>
<evidence type="ECO:0000256" key="5">
    <source>
        <dbReference type="ARBA" id="ARBA00022989"/>
    </source>
</evidence>
<keyword evidence="5" id="KW-1133">Transmembrane helix</keyword>
<reference evidence="9 10" key="1">
    <citation type="submission" date="2024-01" db="EMBL/GenBank/DDBJ databases">
        <title>Genome assemblies of Stephania.</title>
        <authorList>
            <person name="Yang L."/>
        </authorList>
    </citation>
    <scope>NUCLEOTIDE SEQUENCE [LARGE SCALE GENOMIC DNA]</scope>
    <source>
        <strain evidence="9">QJT</strain>
        <tissue evidence="9">Leaf</tissue>
    </source>
</reference>
<keyword evidence="2" id="KW-0418">Kinase</keyword>
<protein>
    <submittedName>
        <fullName evidence="9">Uncharacterized protein</fullName>
    </submittedName>
</protein>
<keyword evidence="7" id="KW-0325">Glycoprotein</keyword>
<comment type="caution">
    <text evidence="9">The sequence shown here is derived from an EMBL/GenBank/DDBJ whole genome shotgun (WGS) entry which is preliminary data.</text>
</comment>
<dbReference type="PANTHER" id="PTHR27009">
    <property type="entry name" value="RUST RESISTANCE KINASE LR10-RELATED"/>
    <property type="match status" value="1"/>
</dbReference>
<evidence type="ECO:0000313" key="9">
    <source>
        <dbReference type="EMBL" id="KAK9103841.1"/>
    </source>
</evidence>
<evidence type="ECO:0000313" key="10">
    <source>
        <dbReference type="Proteomes" id="UP001417504"/>
    </source>
</evidence>